<organism evidence="11 12">
    <name type="scientific">Robertmurraya beringensis</name>
    <dbReference type="NCBI Taxonomy" id="641660"/>
    <lineage>
        <taxon>Bacteria</taxon>
        <taxon>Bacillati</taxon>
        <taxon>Bacillota</taxon>
        <taxon>Bacilli</taxon>
        <taxon>Bacillales</taxon>
        <taxon>Bacillaceae</taxon>
        <taxon>Robertmurraya</taxon>
    </lineage>
</organism>
<evidence type="ECO:0000259" key="8">
    <source>
        <dbReference type="Pfam" id="PF00905"/>
    </source>
</evidence>
<evidence type="ECO:0000259" key="9">
    <source>
        <dbReference type="Pfam" id="PF03717"/>
    </source>
</evidence>
<dbReference type="RefSeq" id="WP_377058126.1">
    <property type="nucleotide sequence ID" value="NZ_JBHLUU010000032.1"/>
</dbReference>
<dbReference type="InterPro" id="IPR012338">
    <property type="entry name" value="Beta-lactam/transpept-like"/>
</dbReference>
<comment type="pathway">
    <text evidence="2">Cell wall biogenesis; peptidoglycan biosynthesis.</text>
</comment>
<keyword evidence="7" id="KW-0732">Signal</keyword>
<dbReference type="InterPro" id="IPR050515">
    <property type="entry name" value="Beta-lactam/transpept"/>
</dbReference>
<dbReference type="EC" id="3.4.16.4" evidence="4"/>
<dbReference type="SUPFAM" id="SSF54427">
    <property type="entry name" value="NTF2-like"/>
    <property type="match status" value="1"/>
</dbReference>
<comment type="subcellular location">
    <subcellularLocation>
        <location evidence="1">Membrane</location>
    </subcellularLocation>
</comment>
<dbReference type="InterPro" id="IPR001460">
    <property type="entry name" value="PCN-bd_Tpept"/>
</dbReference>
<evidence type="ECO:0000259" key="10">
    <source>
        <dbReference type="Pfam" id="PF05223"/>
    </source>
</evidence>
<dbReference type="PANTHER" id="PTHR30627:SF25">
    <property type="entry name" value="PENICILLIN-BINDING PROTEIN 3"/>
    <property type="match status" value="1"/>
</dbReference>
<evidence type="ECO:0000313" key="11">
    <source>
        <dbReference type="EMBL" id="MFC0475757.1"/>
    </source>
</evidence>
<dbReference type="Gene3D" id="3.40.710.10">
    <property type="entry name" value="DD-peptidase/beta-lactamase superfamily"/>
    <property type="match status" value="1"/>
</dbReference>
<gene>
    <name evidence="11" type="ORF">ACFFHF_10935</name>
</gene>
<feature type="domain" description="Penicillin-binding protein transpeptidase" evidence="8">
    <location>
        <begin position="356"/>
        <end position="664"/>
    </location>
</feature>
<comment type="similarity">
    <text evidence="3">Belongs to the transpeptidase family.</text>
</comment>
<evidence type="ECO:0000256" key="6">
    <source>
        <dbReference type="ARBA" id="ARBA00034000"/>
    </source>
</evidence>
<evidence type="ECO:0000313" key="12">
    <source>
        <dbReference type="Proteomes" id="UP001589738"/>
    </source>
</evidence>
<proteinExistence type="inferred from homology"/>
<dbReference type="EMBL" id="JBHLUU010000032">
    <property type="protein sequence ID" value="MFC0475757.1"/>
    <property type="molecule type" value="Genomic_DNA"/>
</dbReference>
<dbReference type="InterPro" id="IPR007887">
    <property type="entry name" value="MecA_N"/>
</dbReference>
<evidence type="ECO:0000256" key="5">
    <source>
        <dbReference type="ARBA" id="ARBA00023136"/>
    </source>
</evidence>
<dbReference type="Gene3D" id="3.30.1390.30">
    <property type="entry name" value="Penicillin-binding protein 2a, domain 3"/>
    <property type="match status" value="1"/>
</dbReference>
<comment type="caution">
    <text evidence="11">The sequence shown here is derived from an EMBL/GenBank/DDBJ whole genome shotgun (WGS) entry which is preliminary data.</text>
</comment>
<keyword evidence="5" id="KW-0472">Membrane</keyword>
<feature type="chain" id="PRO_5047380708" description="serine-type D-Ala-D-Ala carboxypeptidase" evidence="7">
    <location>
        <begin position="21"/>
        <end position="667"/>
    </location>
</feature>
<accession>A0ABV6KRX5</accession>
<evidence type="ECO:0000256" key="3">
    <source>
        <dbReference type="ARBA" id="ARBA00007171"/>
    </source>
</evidence>
<dbReference type="Pfam" id="PF03717">
    <property type="entry name" value="PBP_dimer"/>
    <property type="match status" value="1"/>
</dbReference>
<dbReference type="PANTHER" id="PTHR30627">
    <property type="entry name" value="PEPTIDOGLYCAN D,D-TRANSPEPTIDASE"/>
    <property type="match status" value="1"/>
</dbReference>
<comment type="catalytic activity">
    <reaction evidence="6">
        <text>Preferential cleavage: (Ac)2-L-Lys-D-Ala-|-D-Ala. Also transpeptidation of peptidyl-alanyl moieties that are N-acyl substituents of D-alanine.</text>
        <dbReference type="EC" id="3.4.16.4"/>
    </reaction>
</comment>
<keyword evidence="12" id="KW-1185">Reference proteome</keyword>
<feature type="domain" description="Penicillin-binding protein dimerisation" evidence="9">
    <location>
        <begin position="155"/>
        <end position="319"/>
    </location>
</feature>
<evidence type="ECO:0000256" key="4">
    <source>
        <dbReference type="ARBA" id="ARBA00012448"/>
    </source>
</evidence>
<dbReference type="InterPro" id="IPR036138">
    <property type="entry name" value="PBP_dimer_sf"/>
</dbReference>
<dbReference type="SUPFAM" id="SSF56519">
    <property type="entry name" value="Penicillin binding protein dimerisation domain"/>
    <property type="match status" value="1"/>
</dbReference>
<dbReference type="Proteomes" id="UP001589738">
    <property type="component" value="Unassembled WGS sequence"/>
</dbReference>
<reference evidence="11 12" key="1">
    <citation type="submission" date="2024-09" db="EMBL/GenBank/DDBJ databases">
        <authorList>
            <person name="Sun Q."/>
            <person name="Mori K."/>
        </authorList>
    </citation>
    <scope>NUCLEOTIDE SEQUENCE [LARGE SCALE GENOMIC DNA]</scope>
    <source>
        <strain evidence="11 12">CGMCC 1.9126</strain>
    </source>
</reference>
<feature type="domain" description="NTF2-like N-terminal transpeptidase" evidence="10">
    <location>
        <begin position="24"/>
        <end position="148"/>
    </location>
</feature>
<dbReference type="Gene3D" id="3.10.450.100">
    <property type="entry name" value="NTF2-like, domain 1"/>
    <property type="match status" value="1"/>
</dbReference>
<protein>
    <recommendedName>
        <fullName evidence="4">serine-type D-Ala-D-Ala carboxypeptidase</fullName>
        <ecNumber evidence="4">3.4.16.4</ecNumber>
    </recommendedName>
</protein>
<dbReference type="Pfam" id="PF05223">
    <property type="entry name" value="MecA_N"/>
    <property type="match status" value="1"/>
</dbReference>
<dbReference type="InterPro" id="IPR005311">
    <property type="entry name" value="PBP_dimer"/>
</dbReference>
<dbReference type="Gene3D" id="3.90.1310.10">
    <property type="entry name" value="Penicillin-binding protein 2a (Domain 2)"/>
    <property type="match status" value="1"/>
</dbReference>
<evidence type="ECO:0000256" key="7">
    <source>
        <dbReference type="SAM" id="SignalP"/>
    </source>
</evidence>
<dbReference type="SUPFAM" id="SSF56601">
    <property type="entry name" value="beta-lactamase/transpeptidase-like"/>
    <property type="match status" value="1"/>
</dbReference>
<evidence type="ECO:0000256" key="2">
    <source>
        <dbReference type="ARBA" id="ARBA00004752"/>
    </source>
</evidence>
<name>A0ABV6KRX5_9BACI</name>
<dbReference type="Pfam" id="PF00905">
    <property type="entry name" value="Transpeptidase"/>
    <property type="match status" value="1"/>
</dbReference>
<dbReference type="PROSITE" id="PS51257">
    <property type="entry name" value="PROKAR_LIPOPROTEIN"/>
    <property type="match status" value="1"/>
</dbReference>
<evidence type="ECO:0000256" key="1">
    <source>
        <dbReference type="ARBA" id="ARBA00004370"/>
    </source>
</evidence>
<sequence length="667" mass="74164">MKKSLWLIAIILLFVLTSCNKEPQPEDRFVMYVKLWNDQNFENMYSYLSAEAKESIKKNEFVERYQKIYNDLGITNLKVSYEKPTEIKERDKKVTEASLPFTVSMDSMAGEISFEHDARLTKEEREDNTNWYLNWDTTYIFPDLKEGDKVGINTTTPKRGDILDRNGLELATTGTALEMGIVPKEIEGQETMVIEQLATVLGMTKESVEKALNASWVQPDYFVPLKTISENDTELRAQLGQIPGVQRKTVEARVYPFGEAAAHLIGYVGAITAEELDKQEPGTYSANDVIGKRGLEQVLEKRLKGESGVQILIQKEDGTETVLAEKPVKEGENVKLTIDGAVQKDIYIELQGEAGMGTVIHPTTGETLALVSSPSFDPNKLSFGATAADWKALEEDPKQPLLNRFKANYAPGSVIKPITAAIALQAGTTDWEKTMQLSGKQWQKDSSWGSYYVTRVTDPNAPVNLADALLYSDNVYFAQTALDLGKEPFEQGLKAFGFEEESEYLFPLETSTYGDMSSEVTLADSGYGQGQVEMSVLHLASTYTMLVNNGNMIKPTLLLDDEDSQVWKSNLLDRENVTKLNEALKQVVENPRGTANAAKIDGYPLAGKTGTAEFKEKQNEAGKENGWFVAYNTDNPSLLVAMMIENVEGRGGSKVVVEKVKRVIQTE</sequence>
<feature type="signal peptide" evidence="7">
    <location>
        <begin position="1"/>
        <end position="20"/>
    </location>
</feature>
<dbReference type="InterPro" id="IPR032710">
    <property type="entry name" value="NTF2-like_dom_sf"/>
</dbReference>